<evidence type="ECO:0000313" key="1">
    <source>
        <dbReference type="EMBL" id="VAI92446.1"/>
    </source>
</evidence>
<dbReference type="Gramene" id="TRITD7Bv1G203180.1">
    <property type="protein sequence ID" value="TRITD7Bv1G203180.1"/>
    <property type="gene ID" value="TRITD7Bv1G203180"/>
</dbReference>
<keyword evidence="2" id="KW-1185">Reference proteome</keyword>
<dbReference type="PANTHER" id="PTHR31264:SF19">
    <property type="entry name" value="F-BOX DOMAIN-CONTAINING PROTEIN"/>
    <property type="match status" value="1"/>
</dbReference>
<accession>A0A9R1AB40</accession>
<gene>
    <name evidence="1" type="ORF">TRITD_7Bv1G203180</name>
</gene>
<dbReference type="AlphaFoldDB" id="A0A9R1AB40"/>
<dbReference type="Proteomes" id="UP000324705">
    <property type="component" value="Chromosome 7B"/>
</dbReference>
<name>A0A9R1AB40_TRITD</name>
<evidence type="ECO:0000313" key="2">
    <source>
        <dbReference type="Proteomes" id="UP000324705"/>
    </source>
</evidence>
<protein>
    <submittedName>
        <fullName evidence="1">Uncharacterized protein</fullName>
    </submittedName>
</protein>
<dbReference type="EMBL" id="LT934124">
    <property type="protein sequence ID" value="VAI92446.1"/>
    <property type="molecule type" value="Genomic_DNA"/>
</dbReference>
<dbReference type="OMA" id="NSQEWEL"/>
<sequence>MVESPVLPSLDQMSCFVCVGRRFYWTEPYTWGDHLMVLDTCTMRFSTVDLLTGYHQELRDLYNESSDPRRPNSVVAGREGTLEMFSLVRQDGYFALYHTSLQNNSQEWELEKVISLPGQYRDYSISTVGAAEGFLFFQGAPKGIRVENVDCYSMSVRTYEITKVCTRMEQFLNRKRALPCFSFPPLLLEPTI</sequence>
<dbReference type="PANTHER" id="PTHR31264">
    <property type="entry name" value="OS07G0554500 PROTEIN-RELATED"/>
    <property type="match status" value="1"/>
</dbReference>
<organism evidence="1 2">
    <name type="scientific">Triticum turgidum subsp. durum</name>
    <name type="common">Durum wheat</name>
    <name type="synonym">Triticum durum</name>
    <dbReference type="NCBI Taxonomy" id="4567"/>
    <lineage>
        <taxon>Eukaryota</taxon>
        <taxon>Viridiplantae</taxon>
        <taxon>Streptophyta</taxon>
        <taxon>Embryophyta</taxon>
        <taxon>Tracheophyta</taxon>
        <taxon>Spermatophyta</taxon>
        <taxon>Magnoliopsida</taxon>
        <taxon>Liliopsida</taxon>
        <taxon>Poales</taxon>
        <taxon>Poaceae</taxon>
        <taxon>BOP clade</taxon>
        <taxon>Pooideae</taxon>
        <taxon>Triticodae</taxon>
        <taxon>Triticeae</taxon>
        <taxon>Triticinae</taxon>
        <taxon>Triticum</taxon>
    </lineage>
</organism>
<reference evidence="1 2" key="1">
    <citation type="submission" date="2017-09" db="EMBL/GenBank/DDBJ databases">
        <authorList>
            <consortium name="International Durum Wheat Genome Sequencing Consortium (IDWGSC)"/>
            <person name="Milanesi L."/>
        </authorList>
    </citation>
    <scope>NUCLEOTIDE SEQUENCE [LARGE SCALE GENOMIC DNA]</scope>
    <source>
        <strain evidence="2">cv. Svevo</strain>
    </source>
</reference>
<proteinExistence type="predicted"/>